<gene>
    <name evidence="2" type="ORF">BSAL_64770</name>
</gene>
<proteinExistence type="predicted"/>
<dbReference type="Proteomes" id="UP000051952">
    <property type="component" value="Unassembled WGS sequence"/>
</dbReference>
<feature type="region of interest" description="Disordered" evidence="1">
    <location>
        <begin position="300"/>
        <end position="323"/>
    </location>
</feature>
<feature type="region of interest" description="Disordered" evidence="1">
    <location>
        <begin position="54"/>
        <end position="175"/>
    </location>
</feature>
<feature type="compositionally biased region" description="Polar residues" evidence="1">
    <location>
        <begin position="81"/>
        <end position="106"/>
    </location>
</feature>
<feature type="compositionally biased region" description="Low complexity" evidence="1">
    <location>
        <begin position="249"/>
        <end position="266"/>
    </location>
</feature>
<organism evidence="2 3">
    <name type="scientific">Bodo saltans</name>
    <name type="common">Flagellated protozoan</name>
    <dbReference type="NCBI Taxonomy" id="75058"/>
    <lineage>
        <taxon>Eukaryota</taxon>
        <taxon>Discoba</taxon>
        <taxon>Euglenozoa</taxon>
        <taxon>Kinetoplastea</taxon>
        <taxon>Metakinetoplastina</taxon>
        <taxon>Eubodonida</taxon>
        <taxon>Bodonidae</taxon>
        <taxon>Bodo</taxon>
    </lineage>
</organism>
<feature type="compositionally biased region" description="Polar residues" evidence="1">
    <location>
        <begin position="234"/>
        <end position="248"/>
    </location>
</feature>
<evidence type="ECO:0000313" key="2">
    <source>
        <dbReference type="EMBL" id="CUF67676.1"/>
    </source>
</evidence>
<dbReference type="VEuPathDB" id="TriTrypDB:BSAL_64770"/>
<feature type="region of interest" description="Disordered" evidence="1">
    <location>
        <begin position="224"/>
        <end position="282"/>
    </location>
</feature>
<evidence type="ECO:0000256" key="1">
    <source>
        <dbReference type="SAM" id="MobiDB-lite"/>
    </source>
</evidence>
<accession>A0A0S4INK8</accession>
<protein>
    <submittedName>
        <fullName evidence="2">Uncharacterized protein</fullName>
    </submittedName>
</protein>
<feature type="compositionally biased region" description="Basic and acidic residues" evidence="1">
    <location>
        <begin position="272"/>
        <end position="282"/>
    </location>
</feature>
<reference evidence="3" key="1">
    <citation type="submission" date="2015-09" db="EMBL/GenBank/DDBJ databases">
        <authorList>
            <consortium name="Pathogen Informatics"/>
        </authorList>
    </citation>
    <scope>NUCLEOTIDE SEQUENCE [LARGE SCALE GENOMIC DNA]</scope>
    <source>
        <strain evidence="3">Lake Konstanz</strain>
    </source>
</reference>
<evidence type="ECO:0000313" key="3">
    <source>
        <dbReference type="Proteomes" id="UP000051952"/>
    </source>
</evidence>
<feature type="compositionally biased region" description="Polar residues" evidence="1">
    <location>
        <begin position="308"/>
        <end position="322"/>
    </location>
</feature>
<feature type="compositionally biased region" description="Basic and acidic residues" evidence="1">
    <location>
        <begin position="122"/>
        <end position="132"/>
    </location>
</feature>
<keyword evidence="3" id="KW-1185">Reference proteome</keyword>
<dbReference type="EMBL" id="CYKH01000380">
    <property type="protein sequence ID" value="CUF67676.1"/>
    <property type="molecule type" value="Genomic_DNA"/>
</dbReference>
<feature type="compositionally biased region" description="Pro residues" evidence="1">
    <location>
        <begin position="148"/>
        <end position="162"/>
    </location>
</feature>
<feature type="compositionally biased region" description="Low complexity" evidence="1">
    <location>
        <begin position="57"/>
        <end position="74"/>
    </location>
</feature>
<sequence length="537" mass="59054">MNSKELDAVIRSSSPTTRERLRTTLTNYQSMLTSRIASIKELATKEEVLRAQCGFGPLPSSSVRTSESLRSTRVPGRGQSPAVSKSTKLRSENSTPIVRANTSRITSALLHFTNGKSRVPSRQHESDEHERNMSLSPSIQKSPRRSVSPPPQPANTPPPSPQLPLSHHQQNETSRHTSNMIIHSNDHVGHHPVGGAADDRPTSFTNAERELKQLFHRQKVAHKQLQHHRRTSMDDSTSQRPSGLLKNTSMISSSSVLSASMSSSSLGQVPNEEGKSTRSEYHKLVERNQLLRKRVEEVLANASRDSEAPSTSPKQLSASTGHPQEGSLCLCLECLEWSAEAVERTLPVLFDCVQAMVGNAISPKSIHRTTSVSTADDESTLLLHKEIATLQREKVLLRLRRVELLAARLHHQRISWFRSSTLDLLGGAEVFSSMTTLKSHNGLNDDDGVTVVGVAHTIPSAVDILDALESALAARLSFATLVKQESSIARVQDRLQSSLQLLSTLSMLSELQWCAEEAVQNTQSSASLDSTRTQYIQ</sequence>
<name>A0A0S4INK8_BODSA</name>
<dbReference type="AlphaFoldDB" id="A0A0S4INK8"/>